<name>A0A016APZ3_BACFG</name>
<proteinExistence type="predicted"/>
<evidence type="ECO:0008006" key="3">
    <source>
        <dbReference type="Google" id="ProtNLM"/>
    </source>
</evidence>
<reference evidence="1 2" key="1">
    <citation type="submission" date="2014-02" db="EMBL/GenBank/DDBJ databases">
        <authorList>
            <person name="Sears C."/>
            <person name="Carroll K."/>
            <person name="Sack B.R."/>
            <person name="Qadri F."/>
            <person name="Myers L.L."/>
            <person name="Chung G.-T."/>
            <person name="Escheverria P."/>
            <person name="Fraser C.M."/>
            <person name="Sadzewicz L."/>
            <person name="Shefchek K.A."/>
            <person name="Tallon L."/>
            <person name="Das S.P."/>
            <person name="Daugherty S."/>
            <person name="Mongodin E.F."/>
        </authorList>
    </citation>
    <scope>NUCLEOTIDE SEQUENCE [LARGE SCALE GENOMIC DNA]</scope>
    <source>
        <strain evidence="1 2">3976T8</strain>
    </source>
</reference>
<protein>
    <recommendedName>
        <fullName evidence="3">DUF3408 domain-containing protein</fullName>
    </recommendedName>
</protein>
<dbReference type="InterPro" id="IPR021823">
    <property type="entry name" value="DUF3408"/>
</dbReference>
<gene>
    <name evidence="1" type="ORF">M123_2076</name>
</gene>
<organism evidence="1 2">
    <name type="scientific">Bacteroides fragilis str. 3976T8</name>
    <dbReference type="NCBI Taxonomy" id="1339314"/>
    <lineage>
        <taxon>Bacteria</taxon>
        <taxon>Pseudomonadati</taxon>
        <taxon>Bacteroidota</taxon>
        <taxon>Bacteroidia</taxon>
        <taxon>Bacteroidales</taxon>
        <taxon>Bacteroidaceae</taxon>
        <taxon>Bacteroides</taxon>
    </lineage>
</organism>
<evidence type="ECO:0000313" key="1">
    <source>
        <dbReference type="EMBL" id="EXZ73500.1"/>
    </source>
</evidence>
<sequence length="145" mass="16746">MAKKREIFKVDEDALKDMMASESISCGKSGTDVGENVLPVTEKEKNVPEVKTQGQEKSRKTIRADPGLEEKVEMYKELFLDRKKSVHRKQTYISYDMYCRLARILPLLSDDMSVPAFLDNVLAHHLETYSEELGELFRRKTPKTF</sequence>
<dbReference type="EMBL" id="JGDS01000050">
    <property type="protein sequence ID" value="EXZ73500.1"/>
    <property type="molecule type" value="Genomic_DNA"/>
</dbReference>
<comment type="caution">
    <text evidence="1">The sequence shown here is derived from an EMBL/GenBank/DDBJ whole genome shotgun (WGS) entry which is preliminary data.</text>
</comment>
<accession>A0A016APZ3</accession>
<dbReference type="PATRIC" id="fig|1339314.3.peg.2284"/>
<evidence type="ECO:0000313" key="2">
    <source>
        <dbReference type="Proteomes" id="UP000020938"/>
    </source>
</evidence>
<dbReference type="RefSeq" id="WP_005776852.1">
    <property type="nucleotide sequence ID" value="NZ_JGDS01000050.1"/>
</dbReference>
<dbReference type="AlphaFoldDB" id="A0A016APZ3"/>
<dbReference type="Proteomes" id="UP000020938">
    <property type="component" value="Unassembled WGS sequence"/>
</dbReference>
<dbReference type="GeneID" id="43184692"/>
<dbReference type="Pfam" id="PF11888">
    <property type="entry name" value="DUF3408"/>
    <property type="match status" value="1"/>
</dbReference>